<accession>A0A2X3CTF3</accession>
<reference evidence="1 2" key="1">
    <citation type="submission" date="2018-06" db="EMBL/GenBank/DDBJ databases">
        <authorList>
            <consortium name="Pathogen Informatics"/>
            <person name="Doyle S."/>
        </authorList>
    </citation>
    <scope>NUCLEOTIDE SEQUENCE [LARGE SCALE GENOMIC DNA]</scope>
    <source>
        <strain evidence="1 2">NCTC9128</strain>
    </source>
</reference>
<evidence type="ECO:0000313" key="1">
    <source>
        <dbReference type="EMBL" id="SQC15036.1"/>
    </source>
</evidence>
<dbReference type="AlphaFoldDB" id="A0A2X3CTF3"/>
<name>A0A2X3CTF3_KLEPN</name>
<sequence length="49" mass="5465">MTICKQSHRYNTLSSAYLTIKVARAATNVVDALTIRGIAQVWLVQVRFG</sequence>
<organism evidence="1 2">
    <name type="scientific">Klebsiella pneumoniae</name>
    <dbReference type="NCBI Taxonomy" id="573"/>
    <lineage>
        <taxon>Bacteria</taxon>
        <taxon>Pseudomonadati</taxon>
        <taxon>Pseudomonadota</taxon>
        <taxon>Gammaproteobacteria</taxon>
        <taxon>Enterobacterales</taxon>
        <taxon>Enterobacteriaceae</taxon>
        <taxon>Klebsiella/Raoultella group</taxon>
        <taxon>Klebsiella</taxon>
        <taxon>Klebsiella pneumoniae complex</taxon>
    </lineage>
</organism>
<gene>
    <name evidence="1" type="ORF">NCTC9128_03141</name>
</gene>
<dbReference type="Proteomes" id="UP000251088">
    <property type="component" value="Unassembled WGS sequence"/>
</dbReference>
<protein>
    <submittedName>
        <fullName evidence="1">Uncharacterized protein</fullName>
    </submittedName>
</protein>
<evidence type="ECO:0000313" key="2">
    <source>
        <dbReference type="Proteomes" id="UP000251088"/>
    </source>
</evidence>
<dbReference type="EMBL" id="UAWN01000012">
    <property type="protein sequence ID" value="SQC15036.1"/>
    <property type="molecule type" value="Genomic_DNA"/>
</dbReference>
<proteinExistence type="predicted"/>